<dbReference type="Gene3D" id="2.40.50.140">
    <property type="entry name" value="Nucleic acid-binding proteins"/>
    <property type="match status" value="1"/>
</dbReference>
<dbReference type="eggNOG" id="KOG3416">
    <property type="taxonomic scope" value="Eukaryota"/>
</dbReference>
<protein>
    <recommendedName>
        <fullName evidence="4">OB domain-containing protein</fullName>
    </recommendedName>
</protein>
<dbReference type="PANTHER" id="PTHR13356:SF0">
    <property type="entry name" value="SOSS COMPLEX SUBUNIT B HOMOLOG"/>
    <property type="match status" value="1"/>
</dbReference>
<evidence type="ECO:0008006" key="4">
    <source>
        <dbReference type="Google" id="ProtNLM"/>
    </source>
</evidence>
<keyword evidence="3" id="KW-1185">Reference proteome</keyword>
<dbReference type="EMBL" id="GL349468">
    <property type="protein sequence ID" value="KNC51620.1"/>
    <property type="molecule type" value="Genomic_DNA"/>
</dbReference>
<dbReference type="GeneID" id="25566429"/>
<proteinExistence type="predicted"/>
<dbReference type="InterPro" id="IPR012340">
    <property type="entry name" value="NA-bd_OB-fold"/>
</dbReference>
<evidence type="ECO:0000313" key="2">
    <source>
        <dbReference type="EMBL" id="KNC51620.1"/>
    </source>
</evidence>
<name>A0A0L0DHE6_THETB</name>
<sequence length="89" mass="9384">MAQTGVDASIAELTPELRVVNTAFVVLDKLGVRTIKSGAKVTTFKVADATGSVTFAVWDDVGSMLEPGEIFSLRGGYTELHAARADGRV</sequence>
<dbReference type="AlphaFoldDB" id="A0A0L0DHE6"/>
<gene>
    <name evidence="2" type="ORF">AMSG_07533</name>
</gene>
<dbReference type="GO" id="GO:0010212">
    <property type="term" value="P:response to ionizing radiation"/>
    <property type="evidence" value="ECO:0007669"/>
    <property type="project" value="TreeGrafter"/>
</dbReference>
<keyword evidence="1" id="KW-0238">DNA-binding</keyword>
<dbReference type="GO" id="GO:0070876">
    <property type="term" value="C:SOSS complex"/>
    <property type="evidence" value="ECO:0007669"/>
    <property type="project" value="TreeGrafter"/>
</dbReference>
<dbReference type="InterPro" id="IPR051231">
    <property type="entry name" value="SOSS-B"/>
</dbReference>
<dbReference type="GO" id="GO:0000724">
    <property type="term" value="P:double-strand break repair via homologous recombination"/>
    <property type="evidence" value="ECO:0007669"/>
    <property type="project" value="TreeGrafter"/>
</dbReference>
<evidence type="ECO:0000313" key="3">
    <source>
        <dbReference type="Proteomes" id="UP000054408"/>
    </source>
</evidence>
<accession>A0A0L0DHE6</accession>
<dbReference type="RefSeq" id="XP_013756015.1">
    <property type="nucleotide sequence ID" value="XM_013900561.1"/>
</dbReference>
<dbReference type="SUPFAM" id="SSF50249">
    <property type="entry name" value="Nucleic acid-binding proteins"/>
    <property type="match status" value="1"/>
</dbReference>
<organism evidence="2 3">
    <name type="scientific">Thecamonas trahens ATCC 50062</name>
    <dbReference type="NCBI Taxonomy" id="461836"/>
    <lineage>
        <taxon>Eukaryota</taxon>
        <taxon>Apusozoa</taxon>
        <taxon>Apusomonadida</taxon>
        <taxon>Apusomonadidae</taxon>
        <taxon>Thecamonas</taxon>
    </lineage>
</organism>
<dbReference type="GO" id="GO:0044818">
    <property type="term" value="P:mitotic G2/M transition checkpoint"/>
    <property type="evidence" value="ECO:0007669"/>
    <property type="project" value="TreeGrafter"/>
</dbReference>
<dbReference type="GO" id="GO:0003677">
    <property type="term" value="F:DNA binding"/>
    <property type="evidence" value="ECO:0007669"/>
    <property type="project" value="UniProtKB-KW"/>
</dbReference>
<dbReference type="Proteomes" id="UP000054408">
    <property type="component" value="Unassembled WGS sequence"/>
</dbReference>
<reference evidence="2 3" key="1">
    <citation type="submission" date="2010-05" db="EMBL/GenBank/DDBJ databases">
        <title>The Genome Sequence of Thecamonas trahens ATCC 50062.</title>
        <authorList>
            <consortium name="The Broad Institute Genome Sequencing Platform"/>
            <person name="Russ C."/>
            <person name="Cuomo C."/>
            <person name="Shea T."/>
            <person name="Young S.K."/>
            <person name="Zeng Q."/>
            <person name="Koehrsen M."/>
            <person name="Haas B."/>
            <person name="Borodovsky M."/>
            <person name="Guigo R."/>
            <person name="Alvarado L."/>
            <person name="Berlin A."/>
            <person name="Bochicchio J."/>
            <person name="Borenstein D."/>
            <person name="Chapman S."/>
            <person name="Chen Z."/>
            <person name="Freedman E."/>
            <person name="Gellesch M."/>
            <person name="Goldberg J."/>
            <person name="Griggs A."/>
            <person name="Gujja S."/>
            <person name="Heilman E."/>
            <person name="Heiman D."/>
            <person name="Hepburn T."/>
            <person name="Howarth C."/>
            <person name="Jen D."/>
            <person name="Larson L."/>
            <person name="Mehta T."/>
            <person name="Park D."/>
            <person name="Pearson M."/>
            <person name="Roberts A."/>
            <person name="Saif S."/>
            <person name="Shenoy N."/>
            <person name="Sisk P."/>
            <person name="Stolte C."/>
            <person name="Sykes S."/>
            <person name="Thomson T."/>
            <person name="Walk T."/>
            <person name="White J."/>
            <person name="Yandava C."/>
            <person name="Burger G."/>
            <person name="Gray M.W."/>
            <person name="Holland P.W.H."/>
            <person name="King N."/>
            <person name="Lang F.B.F."/>
            <person name="Roger A.J."/>
            <person name="Ruiz-Trillo I."/>
            <person name="Lander E."/>
            <person name="Nusbaum C."/>
        </authorList>
    </citation>
    <scope>NUCLEOTIDE SEQUENCE [LARGE SCALE GENOMIC DNA]</scope>
    <source>
        <strain evidence="2 3">ATCC 50062</strain>
    </source>
</reference>
<evidence type="ECO:0000256" key="1">
    <source>
        <dbReference type="ARBA" id="ARBA00023125"/>
    </source>
</evidence>
<dbReference type="STRING" id="461836.A0A0L0DHE6"/>
<dbReference type="OrthoDB" id="295715at2759"/>
<dbReference type="PANTHER" id="PTHR13356">
    <property type="entry name" value="OB FOLD NUCLEIC ACID BINDING PROTEIN-RELATED"/>
    <property type="match status" value="1"/>
</dbReference>